<sequence>MSKIHQTPQELTDEVTTLKARIAQLEASEVRRKRAELTLRAAAEEWEQSFNALTDDVIILDKSGTVLWANKAVRDRFEGHHGNILGLDYRVLYYGTVNPNVRPPWDSVLQGALSAAVEIPLPKLNGWFSVSCYPLYDIEGKQWGAISIIKDISDRRRVEEALRDIAQGAPAAGGAAFFRALAKDLAKALDVQYAFLAELNESTLQEAKTVAVWARDHFTDNFAWSLVDTLGSQILQSKSPCWGNECQHLHSKDPLLVKWNIQSYIGIPLQNSLGQIIGLIVGMDSEPVRNLPLAQSILGVFAVRAASELERKRAEEALRDNKERYRAIAEHAYDLIFEIRPNGSLLYLSPSCGEVLGYDLQEFQQYNFLDLLHPEDQESLNPNFENNIRLLHDWQMECRLHHQSGEWRWFESHVKPFRTTTGDILAVVVSRDITERRRIEEERLRATKLESIGILAGGIAHDFNNILTAVFANIG</sequence>
<dbReference type="PROSITE" id="PS50113">
    <property type="entry name" value="PAC"/>
    <property type="match status" value="1"/>
</dbReference>
<dbReference type="Proteomes" id="UP001250932">
    <property type="component" value="Unassembled WGS sequence"/>
</dbReference>
<dbReference type="Pfam" id="PF08447">
    <property type="entry name" value="PAS_3"/>
    <property type="match status" value="1"/>
</dbReference>
<dbReference type="CDD" id="cd00130">
    <property type="entry name" value="PAS"/>
    <property type="match status" value="2"/>
</dbReference>
<organism evidence="3 4">
    <name type="scientific">Candidatus Nitronereus thalassa</name>
    <dbReference type="NCBI Taxonomy" id="3020898"/>
    <lineage>
        <taxon>Bacteria</taxon>
        <taxon>Pseudomonadati</taxon>
        <taxon>Nitrospirota</taxon>
        <taxon>Nitrospiria</taxon>
        <taxon>Nitrospirales</taxon>
        <taxon>Nitrospiraceae</taxon>
        <taxon>Candidatus Nitronereus</taxon>
    </lineage>
</organism>
<dbReference type="InterPro" id="IPR035965">
    <property type="entry name" value="PAS-like_dom_sf"/>
</dbReference>
<dbReference type="InterPro" id="IPR000700">
    <property type="entry name" value="PAS-assoc_C"/>
</dbReference>
<evidence type="ECO:0000259" key="2">
    <source>
        <dbReference type="PROSITE" id="PS50113"/>
    </source>
</evidence>
<feature type="domain" description="PAC" evidence="2">
    <location>
        <begin position="394"/>
        <end position="445"/>
    </location>
</feature>
<dbReference type="SUPFAM" id="SSF55785">
    <property type="entry name" value="PYP-like sensor domain (PAS domain)"/>
    <property type="match status" value="2"/>
</dbReference>
<dbReference type="Pfam" id="PF08448">
    <property type="entry name" value="PAS_4"/>
    <property type="match status" value="1"/>
</dbReference>
<dbReference type="InterPro" id="IPR001610">
    <property type="entry name" value="PAC"/>
</dbReference>
<dbReference type="Gene3D" id="1.10.287.130">
    <property type="match status" value="1"/>
</dbReference>
<dbReference type="PROSITE" id="PS50112">
    <property type="entry name" value="PAS"/>
    <property type="match status" value="1"/>
</dbReference>
<dbReference type="Gene3D" id="3.30.450.40">
    <property type="match status" value="1"/>
</dbReference>
<accession>A0ABU3K463</accession>
<dbReference type="InterPro" id="IPR013655">
    <property type="entry name" value="PAS_fold_3"/>
</dbReference>
<name>A0ABU3K463_9BACT</name>
<protein>
    <submittedName>
        <fullName evidence="3">PAS domain S-box protein</fullName>
    </submittedName>
</protein>
<dbReference type="SMART" id="SM00091">
    <property type="entry name" value="PAS"/>
    <property type="match status" value="2"/>
</dbReference>
<dbReference type="InterPro" id="IPR013656">
    <property type="entry name" value="PAS_4"/>
</dbReference>
<dbReference type="PANTHER" id="PTHR44757">
    <property type="entry name" value="DIGUANYLATE CYCLASE DGCP"/>
    <property type="match status" value="1"/>
</dbReference>
<comment type="caution">
    <text evidence="3">The sequence shown here is derived from an EMBL/GenBank/DDBJ whole genome shotgun (WGS) entry which is preliminary data.</text>
</comment>
<evidence type="ECO:0000313" key="4">
    <source>
        <dbReference type="Proteomes" id="UP001250932"/>
    </source>
</evidence>
<dbReference type="EMBL" id="JAQOUE010000001">
    <property type="protein sequence ID" value="MDT7041167.1"/>
    <property type="molecule type" value="Genomic_DNA"/>
</dbReference>
<dbReference type="SUPFAM" id="SSF55781">
    <property type="entry name" value="GAF domain-like"/>
    <property type="match status" value="1"/>
</dbReference>
<dbReference type="SMART" id="SM00086">
    <property type="entry name" value="PAC"/>
    <property type="match status" value="2"/>
</dbReference>
<dbReference type="RefSeq" id="WP_313831525.1">
    <property type="nucleotide sequence ID" value="NZ_JAQOUE010000001.1"/>
</dbReference>
<evidence type="ECO:0000259" key="1">
    <source>
        <dbReference type="PROSITE" id="PS50112"/>
    </source>
</evidence>
<dbReference type="PANTHER" id="PTHR44757:SF2">
    <property type="entry name" value="BIOFILM ARCHITECTURE MAINTENANCE PROTEIN MBAA"/>
    <property type="match status" value="1"/>
</dbReference>
<dbReference type="InterPro" id="IPR000014">
    <property type="entry name" value="PAS"/>
</dbReference>
<dbReference type="InterPro" id="IPR029016">
    <property type="entry name" value="GAF-like_dom_sf"/>
</dbReference>
<feature type="domain" description="PAS" evidence="1">
    <location>
        <begin position="321"/>
        <end position="389"/>
    </location>
</feature>
<dbReference type="InterPro" id="IPR052155">
    <property type="entry name" value="Biofilm_reg_signaling"/>
</dbReference>
<reference evidence="3 4" key="1">
    <citation type="journal article" date="2023" name="ISME J.">
        <title>Cultivation and genomic characterization of novel and ubiquitous marine nitrite-oxidizing bacteria from the Nitrospirales.</title>
        <authorList>
            <person name="Mueller A.J."/>
            <person name="Daebeler A."/>
            <person name="Herbold C.W."/>
            <person name="Kirkegaard R.H."/>
            <person name="Daims H."/>
        </authorList>
    </citation>
    <scope>NUCLEOTIDE SEQUENCE [LARGE SCALE GENOMIC DNA]</scope>
    <source>
        <strain evidence="3 4">EB</strain>
    </source>
</reference>
<evidence type="ECO:0000313" key="3">
    <source>
        <dbReference type="EMBL" id="MDT7041167.1"/>
    </source>
</evidence>
<dbReference type="Gene3D" id="3.30.450.20">
    <property type="entry name" value="PAS domain"/>
    <property type="match status" value="2"/>
</dbReference>
<proteinExistence type="predicted"/>
<dbReference type="NCBIfam" id="TIGR00229">
    <property type="entry name" value="sensory_box"/>
    <property type="match status" value="1"/>
</dbReference>
<gene>
    <name evidence="3" type="ORF">PPG34_02315</name>
</gene>
<keyword evidence="4" id="KW-1185">Reference proteome</keyword>